<dbReference type="OrthoDB" id="9813771at2"/>
<dbReference type="Proteomes" id="UP000216311">
    <property type="component" value="Unassembled WGS sequence"/>
</dbReference>
<accession>A0A255HCG7</accession>
<feature type="domain" description="Impact N-terminal" evidence="2">
    <location>
        <begin position="16"/>
        <end position="121"/>
    </location>
</feature>
<proteinExistence type="inferred from homology"/>
<dbReference type="InterPro" id="IPR023582">
    <property type="entry name" value="Impact"/>
</dbReference>
<dbReference type="AlphaFoldDB" id="A0A255HCG7"/>
<gene>
    <name evidence="3" type="ORF">CGZ93_05370</name>
</gene>
<dbReference type="GO" id="GO:0006446">
    <property type="term" value="P:regulation of translational initiation"/>
    <property type="evidence" value="ECO:0007669"/>
    <property type="project" value="TreeGrafter"/>
</dbReference>
<dbReference type="EMBL" id="NMVQ01000006">
    <property type="protein sequence ID" value="OYO24004.1"/>
    <property type="molecule type" value="Genomic_DNA"/>
</dbReference>
<dbReference type="InterPro" id="IPR035647">
    <property type="entry name" value="EFG_III/V"/>
</dbReference>
<keyword evidence="4" id="KW-1185">Reference proteome</keyword>
<dbReference type="GO" id="GO:0005737">
    <property type="term" value="C:cytoplasm"/>
    <property type="evidence" value="ECO:0007669"/>
    <property type="project" value="TreeGrafter"/>
</dbReference>
<reference evidence="3 4" key="1">
    <citation type="submission" date="2017-07" db="EMBL/GenBank/DDBJ databases">
        <title>Draft whole genome sequences of clinical Proprionibacteriaceae strains.</title>
        <authorList>
            <person name="Bernier A.-M."/>
            <person name="Bernard K."/>
            <person name="Domingo M.-C."/>
        </authorList>
    </citation>
    <scope>NUCLEOTIDE SEQUENCE [LARGE SCALE GENOMIC DNA]</scope>
    <source>
        <strain evidence="3 4">NML 130396</strain>
    </source>
</reference>
<dbReference type="PROSITE" id="PS00910">
    <property type="entry name" value="UPF0029"/>
    <property type="match status" value="1"/>
</dbReference>
<sequence length="205" mass="21573">MTLAPGCTPGAEIEVKRSRFLAVLRRVSDEEAARVVIEEARRAHRDARHHCTAFILGPEPAIERSNDDGEPSGTAGAPMLEVLRGNEISDVVAVVTRWFGGTLLGTGGLARAYADAVREALAGVRLVRRSELSRVDLALPHADAGRIETDLRAAGVQVIGADYGTLVRLRLATGDPAGLAARIAELTTGAVVPTAAGTVWVDLPV</sequence>
<comment type="caution">
    <text evidence="3">The sequence shown here is derived from an EMBL/GenBank/DDBJ whole genome shotgun (WGS) entry which is preliminary data.</text>
</comment>
<name>A0A255HCG7_9ACTN</name>
<dbReference type="Pfam" id="PF01205">
    <property type="entry name" value="Impact_N"/>
    <property type="match status" value="1"/>
</dbReference>
<dbReference type="SUPFAM" id="SSF54980">
    <property type="entry name" value="EF-G C-terminal domain-like"/>
    <property type="match status" value="1"/>
</dbReference>
<dbReference type="SUPFAM" id="SSF54211">
    <property type="entry name" value="Ribosomal protein S5 domain 2-like"/>
    <property type="match status" value="1"/>
</dbReference>
<evidence type="ECO:0000256" key="1">
    <source>
        <dbReference type="ARBA" id="ARBA00007665"/>
    </source>
</evidence>
<dbReference type="InterPro" id="IPR001498">
    <property type="entry name" value="Impact_N"/>
</dbReference>
<dbReference type="InterPro" id="IPR036956">
    <property type="entry name" value="Impact_N_sf"/>
</dbReference>
<dbReference type="PANTHER" id="PTHR16301">
    <property type="entry name" value="IMPACT-RELATED"/>
    <property type="match status" value="1"/>
</dbReference>
<dbReference type="InterPro" id="IPR020569">
    <property type="entry name" value="UPF0029_Impact_CS"/>
</dbReference>
<dbReference type="InterPro" id="IPR020568">
    <property type="entry name" value="Ribosomal_Su5_D2-typ_SF"/>
</dbReference>
<evidence type="ECO:0000313" key="3">
    <source>
        <dbReference type="EMBL" id="OYO24004.1"/>
    </source>
</evidence>
<dbReference type="PANTHER" id="PTHR16301:SF20">
    <property type="entry name" value="IMPACT FAMILY MEMBER YIGZ"/>
    <property type="match status" value="1"/>
</dbReference>
<comment type="similarity">
    <text evidence="1">Belongs to the IMPACT family.</text>
</comment>
<dbReference type="Gene3D" id="3.30.230.30">
    <property type="entry name" value="Impact, N-terminal domain"/>
    <property type="match status" value="1"/>
</dbReference>
<protein>
    <submittedName>
        <fullName evidence="3">IMPACT family protein</fullName>
    </submittedName>
</protein>
<evidence type="ECO:0000259" key="2">
    <source>
        <dbReference type="Pfam" id="PF01205"/>
    </source>
</evidence>
<organism evidence="3 4">
    <name type="scientific">Enemella dayhoffiae</name>
    <dbReference type="NCBI Taxonomy" id="2016507"/>
    <lineage>
        <taxon>Bacteria</taxon>
        <taxon>Bacillati</taxon>
        <taxon>Actinomycetota</taxon>
        <taxon>Actinomycetes</taxon>
        <taxon>Propionibacteriales</taxon>
        <taxon>Propionibacteriaceae</taxon>
        <taxon>Enemella</taxon>
    </lineage>
</organism>
<evidence type="ECO:0000313" key="4">
    <source>
        <dbReference type="Proteomes" id="UP000216311"/>
    </source>
</evidence>